<proteinExistence type="inferred from homology"/>
<dbReference type="PANTHER" id="PTHR30450">
    <property type="entry name" value="ABC TRANSPORTER PERMEASE"/>
    <property type="match status" value="1"/>
</dbReference>
<comment type="subcellular location">
    <subcellularLocation>
        <location evidence="1 8">Cell membrane</location>
        <topology evidence="1 8">Multi-pass membrane protein</topology>
    </subcellularLocation>
</comment>
<keyword evidence="5 8" id="KW-0812">Transmembrane</keyword>
<dbReference type="PANTHER" id="PTHR30450:SF1">
    <property type="entry name" value="D-METHIONINE TRANSPORT SYSTEM PERMEASE PROTEIN METI-RELATED"/>
    <property type="match status" value="1"/>
</dbReference>
<feature type="transmembrane region" description="Helical" evidence="8">
    <location>
        <begin position="82"/>
        <end position="104"/>
    </location>
</feature>
<keyword evidence="4" id="KW-1003">Cell membrane</keyword>
<keyword evidence="7 8" id="KW-0472">Membrane</keyword>
<evidence type="ECO:0000313" key="10">
    <source>
        <dbReference type="EMBL" id="RDH40849.1"/>
    </source>
</evidence>
<protein>
    <submittedName>
        <fullName evidence="10">ABC transporter permease</fullName>
    </submittedName>
</protein>
<evidence type="ECO:0000256" key="3">
    <source>
        <dbReference type="ARBA" id="ARBA00022448"/>
    </source>
</evidence>
<accession>A0A370CJ10</accession>
<dbReference type="FunFam" id="1.10.3720.10:FF:000002">
    <property type="entry name" value="D-methionine ABC transporter permease MetI"/>
    <property type="match status" value="1"/>
</dbReference>
<feature type="transmembrane region" description="Helical" evidence="8">
    <location>
        <begin position="125"/>
        <end position="147"/>
    </location>
</feature>
<dbReference type="PROSITE" id="PS50928">
    <property type="entry name" value="ABC_TM1"/>
    <property type="match status" value="1"/>
</dbReference>
<evidence type="ECO:0000256" key="5">
    <source>
        <dbReference type="ARBA" id="ARBA00022692"/>
    </source>
</evidence>
<comment type="caution">
    <text evidence="10">The sequence shown here is derived from an EMBL/GenBank/DDBJ whole genome shotgun (WGS) entry which is preliminary data.</text>
</comment>
<reference evidence="10 11" key="1">
    <citation type="journal article" date="2017" name="Int. J. Syst. Evol. Microbiol.">
        <title>Aquarickettsiella crustaci n. gen. n. sp. (Gammaproteobacteria: Legionellales: Coxiellaceae); a bacterial pathogen of the freshwater crustacean: Gammarus fossarum (Malacostraca: Amphipoda).</title>
        <authorList>
            <person name="Bojko J."/>
            <person name="Dunn A.M."/>
            <person name="Stebbing P.D."/>
            <person name="Van Aerle R."/>
            <person name="Bacela-Spychalska K."/>
            <person name="Bean T.P."/>
            <person name="Stentiford G.D."/>
        </authorList>
    </citation>
    <scope>NUCLEOTIDE SEQUENCE [LARGE SCALE GENOMIC DNA]</scope>
    <source>
        <strain evidence="10">RA15029</strain>
    </source>
</reference>
<evidence type="ECO:0000256" key="7">
    <source>
        <dbReference type="ARBA" id="ARBA00023136"/>
    </source>
</evidence>
<feature type="domain" description="ABC transmembrane type-1" evidence="9">
    <location>
        <begin position="13"/>
        <end position="207"/>
    </location>
</feature>
<evidence type="ECO:0000256" key="1">
    <source>
        <dbReference type="ARBA" id="ARBA00004651"/>
    </source>
</evidence>
<evidence type="ECO:0000256" key="2">
    <source>
        <dbReference type="ARBA" id="ARBA00007069"/>
    </source>
</evidence>
<keyword evidence="11" id="KW-1185">Reference proteome</keyword>
<evidence type="ECO:0000256" key="8">
    <source>
        <dbReference type="RuleBase" id="RU363032"/>
    </source>
</evidence>
<evidence type="ECO:0000256" key="4">
    <source>
        <dbReference type="ARBA" id="ARBA00022475"/>
    </source>
</evidence>
<dbReference type="InterPro" id="IPR035906">
    <property type="entry name" value="MetI-like_sf"/>
</dbReference>
<sequence length="217" mass="23470">MSMNLLFELLISTWETLYMVFISGVLALLIGLPLGVILFSTRQPNLFAKPLLNKSLAMIINMLRSIPFIILMLAIIPLTRLLVGTSIGTTAAIVPLSLATIPFFARMVENNLDQLPPGLIETGQAMGASTLQLISAILLSEAMPGIVSSLTTTLITLTAYSAMAGAVGGGGLGDLAIRYGYQRFDARVMLMAIVILIALVQMIQYIGDYWVKRLTHQ</sequence>
<feature type="transmembrane region" description="Helical" evidence="8">
    <location>
        <begin position="188"/>
        <end position="207"/>
    </location>
</feature>
<dbReference type="NCBIfam" id="NF008049">
    <property type="entry name" value="PRK10782.1"/>
    <property type="match status" value="1"/>
</dbReference>
<dbReference type="Gene3D" id="1.10.3720.10">
    <property type="entry name" value="MetI-like"/>
    <property type="match status" value="1"/>
</dbReference>
<dbReference type="AlphaFoldDB" id="A0A370CJ10"/>
<evidence type="ECO:0000313" key="11">
    <source>
        <dbReference type="Proteomes" id="UP000226429"/>
    </source>
</evidence>
<dbReference type="EMBL" id="NMOS02000003">
    <property type="protein sequence ID" value="RDH40849.1"/>
    <property type="molecule type" value="Genomic_DNA"/>
</dbReference>
<feature type="transmembrane region" description="Helical" evidence="8">
    <location>
        <begin position="153"/>
        <end position="176"/>
    </location>
</feature>
<evidence type="ECO:0000259" key="9">
    <source>
        <dbReference type="PROSITE" id="PS50928"/>
    </source>
</evidence>
<dbReference type="CDD" id="cd06261">
    <property type="entry name" value="TM_PBP2"/>
    <property type="match status" value="1"/>
</dbReference>
<evidence type="ECO:0000256" key="6">
    <source>
        <dbReference type="ARBA" id="ARBA00022989"/>
    </source>
</evidence>
<comment type="similarity">
    <text evidence="2">Belongs to the binding-protein-dependent transport system permease family. CysTW subfamily.</text>
</comment>
<dbReference type="Proteomes" id="UP000226429">
    <property type="component" value="Unassembled WGS sequence"/>
</dbReference>
<dbReference type="GO" id="GO:0005886">
    <property type="term" value="C:plasma membrane"/>
    <property type="evidence" value="ECO:0007669"/>
    <property type="project" value="UniProtKB-SubCell"/>
</dbReference>
<feature type="transmembrane region" description="Helical" evidence="8">
    <location>
        <begin position="20"/>
        <end position="39"/>
    </location>
</feature>
<dbReference type="InterPro" id="IPR051322">
    <property type="entry name" value="AA_ABC_Transporter_Permease"/>
</dbReference>
<organism evidence="10 11">
    <name type="scientific">Candidatus Aquirickettsiella gammari</name>
    <dbReference type="NCBI Taxonomy" id="2016198"/>
    <lineage>
        <taxon>Bacteria</taxon>
        <taxon>Pseudomonadati</taxon>
        <taxon>Pseudomonadota</taxon>
        <taxon>Gammaproteobacteria</taxon>
        <taxon>Legionellales</taxon>
        <taxon>Coxiellaceae</taxon>
        <taxon>Candidatus Aquirickettsiella</taxon>
    </lineage>
</organism>
<reference evidence="10 11" key="2">
    <citation type="journal article" date="2018" name="J. Invertebr. Pathol.">
        <title>'Candidatus Aquirickettsiella gammari' (Gammaproteobacteria: Legionellales: Coxiellaceae): A bacterial pathogen of the freshwater crustacean Gammarus fossarum (Malacostraca: Amphipoda).</title>
        <authorList>
            <person name="Bojko J."/>
            <person name="Dunn A.M."/>
            <person name="Stebbing P.D."/>
            <person name="van Aerle R."/>
            <person name="Bacela-Spychalska K."/>
            <person name="Bean T.P."/>
            <person name="Urrutia A."/>
            <person name="Stentiford G.D."/>
        </authorList>
    </citation>
    <scope>NUCLEOTIDE SEQUENCE [LARGE SCALE GENOMIC DNA]</scope>
    <source>
        <strain evidence="10">RA15029</strain>
    </source>
</reference>
<dbReference type="InterPro" id="IPR000515">
    <property type="entry name" value="MetI-like"/>
</dbReference>
<dbReference type="Pfam" id="PF00528">
    <property type="entry name" value="BPD_transp_1"/>
    <property type="match status" value="1"/>
</dbReference>
<keyword evidence="6 8" id="KW-1133">Transmembrane helix</keyword>
<keyword evidence="3 8" id="KW-0813">Transport</keyword>
<name>A0A370CJ10_9COXI</name>
<dbReference type="SUPFAM" id="SSF161098">
    <property type="entry name" value="MetI-like"/>
    <property type="match status" value="1"/>
</dbReference>
<dbReference type="GO" id="GO:0048473">
    <property type="term" value="P:D-methionine transmembrane transport"/>
    <property type="evidence" value="ECO:0007669"/>
    <property type="project" value="TreeGrafter"/>
</dbReference>
<gene>
    <name evidence="10" type="ORF">CFE62_001590</name>
</gene>
<feature type="transmembrane region" description="Helical" evidence="8">
    <location>
        <begin position="51"/>
        <end position="76"/>
    </location>
</feature>